<dbReference type="HOGENOM" id="CLU_2406537_0_0_14"/>
<dbReference type="KEGG" id="abra:BN85314720"/>
<dbReference type="Proteomes" id="UP000032737">
    <property type="component" value="Chromosome"/>
</dbReference>
<gene>
    <name evidence="2" type="ORF">BN85314720</name>
</gene>
<protein>
    <submittedName>
        <fullName evidence="2">Uncharacterized protein</fullName>
    </submittedName>
</protein>
<keyword evidence="1" id="KW-0812">Transmembrane</keyword>
<dbReference type="AlphaFoldDB" id="U4KSB9"/>
<keyword evidence="1" id="KW-1133">Transmembrane helix</keyword>
<dbReference type="RefSeq" id="WP_030005352.1">
    <property type="nucleotide sequence ID" value="NC_022549.1"/>
</dbReference>
<keyword evidence="3" id="KW-1185">Reference proteome</keyword>
<evidence type="ECO:0000313" key="2">
    <source>
        <dbReference type="EMBL" id="CCV66493.1"/>
    </source>
</evidence>
<name>U4KSB9_9MOLU</name>
<dbReference type="STRING" id="61635.BN85314720"/>
<dbReference type="EMBL" id="FO681348">
    <property type="protein sequence ID" value="CCV66493.1"/>
    <property type="molecule type" value="Genomic_DNA"/>
</dbReference>
<accession>U4KSB9</accession>
<sequence length="91" mass="10381">MSKHKHLKFYIYFFIGLSVIITLFFTGVAINSVQNEKVKQPEIYQEKVSGLVESSQTSIENSMMAFEIISGLIEEKLLISSHILTEIPLPY</sequence>
<proteinExistence type="predicted"/>
<keyword evidence="1" id="KW-0472">Membrane</keyword>
<evidence type="ECO:0000313" key="3">
    <source>
        <dbReference type="Proteomes" id="UP000032737"/>
    </source>
</evidence>
<feature type="transmembrane region" description="Helical" evidence="1">
    <location>
        <begin position="9"/>
        <end position="30"/>
    </location>
</feature>
<evidence type="ECO:0000256" key="1">
    <source>
        <dbReference type="SAM" id="Phobius"/>
    </source>
</evidence>
<organism evidence="2 3">
    <name type="scientific">Acholeplasma brassicae</name>
    <dbReference type="NCBI Taxonomy" id="61635"/>
    <lineage>
        <taxon>Bacteria</taxon>
        <taxon>Bacillati</taxon>
        <taxon>Mycoplasmatota</taxon>
        <taxon>Mollicutes</taxon>
        <taxon>Acholeplasmatales</taxon>
        <taxon>Acholeplasmataceae</taxon>
        <taxon>Acholeplasma</taxon>
    </lineage>
</organism>
<reference evidence="2 3" key="1">
    <citation type="journal article" date="2013" name="J. Mol. Microbiol. Biotechnol.">
        <title>Analysis of the Complete Genomes of Acholeplasma brassicae , A. palmae and A. laidlawii and Their Comparison to the Obligate Parasites from ' Candidatus Phytoplasma'.</title>
        <authorList>
            <person name="Kube M."/>
            <person name="Siewert C."/>
            <person name="Migdoll A.M."/>
            <person name="Duduk B."/>
            <person name="Holz S."/>
            <person name="Rabus R."/>
            <person name="Seemuller E."/>
            <person name="Mitrovic J."/>
            <person name="Muller I."/>
            <person name="Buttner C."/>
            <person name="Reinhardt R."/>
        </authorList>
    </citation>
    <scope>NUCLEOTIDE SEQUENCE [LARGE SCALE GENOMIC DNA]</scope>
    <source>
        <strain evidence="3">0502</strain>
    </source>
</reference>